<evidence type="ECO:0000313" key="3">
    <source>
        <dbReference type="Proteomes" id="UP000319209"/>
    </source>
</evidence>
<gene>
    <name evidence="2" type="ORF">FNB79_06225</name>
</gene>
<feature type="signal peptide" evidence="1">
    <location>
        <begin position="1"/>
        <end position="21"/>
    </location>
</feature>
<name>A0A516GPY9_9FLAO</name>
<dbReference type="Pfam" id="PF13715">
    <property type="entry name" value="CarbopepD_reg_2"/>
    <property type="match status" value="1"/>
</dbReference>
<keyword evidence="2" id="KW-0645">Protease</keyword>
<organism evidence="2 3">
    <name type="scientific">Formosa sediminum</name>
    <dbReference type="NCBI Taxonomy" id="2594004"/>
    <lineage>
        <taxon>Bacteria</taxon>
        <taxon>Pseudomonadati</taxon>
        <taxon>Bacteroidota</taxon>
        <taxon>Flavobacteriia</taxon>
        <taxon>Flavobacteriales</taxon>
        <taxon>Flavobacteriaceae</taxon>
        <taxon>Formosa</taxon>
    </lineage>
</organism>
<dbReference type="OrthoDB" id="1433475at2"/>
<reference evidence="2 3" key="1">
    <citation type="submission" date="2019-07" db="EMBL/GenBank/DDBJ databases">
        <title>Genome sequencing for Formosa sp. PS13.</title>
        <authorList>
            <person name="Park S.-J."/>
        </authorList>
    </citation>
    <scope>NUCLEOTIDE SEQUENCE [LARGE SCALE GENOMIC DNA]</scope>
    <source>
        <strain evidence="2 3">PS13</strain>
    </source>
</reference>
<feature type="chain" id="PRO_5022166358" evidence="1">
    <location>
        <begin position="22"/>
        <end position="512"/>
    </location>
</feature>
<proteinExistence type="predicted"/>
<dbReference type="KEGG" id="fop:FNB79_06225"/>
<keyword evidence="3" id="KW-1185">Reference proteome</keyword>
<keyword evidence="2" id="KW-0121">Carboxypeptidase</keyword>
<accession>A0A516GPY9</accession>
<keyword evidence="1" id="KW-0732">Signal</keyword>
<evidence type="ECO:0000256" key="1">
    <source>
        <dbReference type="SAM" id="SignalP"/>
    </source>
</evidence>
<dbReference type="GO" id="GO:0004180">
    <property type="term" value="F:carboxypeptidase activity"/>
    <property type="evidence" value="ECO:0007669"/>
    <property type="project" value="UniProtKB-KW"/>
</dbReference>
<keyword evidence="2" id="KW-0378">Hydrolase</keyword>
<dbReference type="AlphaFoldDB" id="A0A516GPY9"/>
<dbReference type="EMBL" id="CP041637">
    <property type="protein sequence ID" value="QDO93591.1"/>
    <property type="molecule type" value="Genomic_DNA"/>
</dbReference>
<protein>
    <submittedName>
        <fullName evidence="2">Carboxypeptidase-like regulatory domain-containing protein</fullName>
    </submittedName>
</protein>
<evidence type="ECO:0000313" key="2">
    <source>
        <dbReference type="EMBL" id="QDO93591.1"/>
    </source>
</evidence>
<dbReference type="RefSeq" id="WP_143380493.1">
    <property type="nucleotide sequence ID" value="NZ_CP041637.1"/>
</dbReference>
<dbReference type="Proteomes" id="UP000319209">
    <property type="component" value="Chromosome"/>
</dbReference>
<sequence length="512" mass="59584">MKQFYILLFICLTFSVFSTRAQTQIHAKVLDSTNLEPISFATISFNNTSGVISNDIGQFQLQINTPISEQDSLIFSCLGYESKHIAAKTFQDSIVVLKPKSIELNEVMLFNKNYTVDEIIEKVEDNLDKNYGGTFQKSKLFFRETYGSTILRKSVKIKTSTIPEFNQELTDSILSDIPLNSYHYTEILGEFYKNKSEAKKDTVIKLNILKASELYDKNNEMTFEAYEKKLNAIVKKHVKRDSYFKIKSGWFGTKEDVDSSFFQDESNKKSEAFLEAEKKKEEDKKKNFLKYRKYVINSMERSSFVSEEASLNCIHKSNRYEFELLDYSFLNDQYVYKIAFKPKRSEDYKGILYINTEDFAVIRVDFKNVKSLKTFKLLGVSLDVYQREGSFIYAKNKTGNYSLKYAEIETANKTGIDRPFKIIEKNKHVKGRRKQNELSGDINFIAKNYSKRELVAFENETITAAEFNAYKEKADVKPIYLPAYDPEFWKGYNIIEPNKAIKEFKSIITEKN</sequence>